<protein>
    <recommendedName>
        <fullName evidence="3">CRISPR-associated protein Cas2</fullName>
    </recommendedName>
</protein>
<dbReference type="EMBL" id="JAPQES010000007">
    <property type="protein sequence ID" value="MCY6372588.1"/>
    <property type="molecule type" value="Genomic_DNA"/>
</dbReference>
<accession>A0ABT4CUI6</accession>
<organism evidence="1 2">
    <name type="scientific">Clostridium ganghwense</name>
    <dbReference type="NCBI Taxonomy" id="312089"/>
    <lineage>
        <taxon>Bacteria</taxon>
        <taxon>Bacillati</taxon>
        <taxon>Bacillota</taxon>
        <taxon>Clostridia</taxon>
        <taxon>Eubacteriales</taxon>
        <taxon>Clostridiaceae</taxon>
        <taxon>Clostridium</taxon>
    </lineage>
</organism>
<gene>
    <name evidence="1" type="ORF">OXH55_18310</name>
</gene>
<dbReference type="RefSeq" id="WP_268051598.1">
    <property type="nucleotide sequence ID" value="NZ_JAPQES010000007.1"/>
</dbReference>
<sequence length="93" mass="10616">MAKCKIVTYDLCGDKKDYQDLIVAIESYPNTKITESCWFLVTNDSPVEIRDNLSQYLDTDDRIFVGSLDVSAAWKNIIGNNTFIKTNIQSMKK</sequence>
<keyword evidence="2" id="KW-1185">Reference proteome</keyword>
<name>A0ABT4CUI6_9CLOT</name>
<dbReference type="Proteomes" id="UP001079657">
    <property type="component" value="Unassembled WGS sequence"/>
</dbReference>
<proteinExistence type="predicted"/>
<evidence type="ECO:0008006" key="3">
    <source>
        <dbReference type="Google" id="ProtNLM"/>
    </source>
</evidence>
<comment type="caution">
    <text evidence="1">The sequence shown here is derived from an EMBL/GenBank/DDBJ whole genome shotgun (WGS) entry which is preliminary data.</text>
</comment>
<evidence type="ECO:0000313" key="1">
    <source>
        <dbReference type="EMBL" id="MCY6372588.1"/>
    </source>
</evidence>
<evidence type="ECO:0000313" key="2">
    <source>
        <dbReference type="Proteomes" id="UP001079657"/>
    </source>
</evidence>
<reference evidence="1" key="1">
    <citation type="submission" date="2022-12" db="EMBL/GenBank/DDBJ databases">
        <authorList>
            <person name="Wang J."/>
        </authorList>
    </citation>
    <scope>NUCLEOTIDE SEQUENCE</scope>
    <source>
        <strain evidence="1">HY-42-06</strain>
    </source>
</reference>